<dbReference type="PANTHER" id="PTHR12555:SF27">
    <property type="entry name" value="UBIQUITIN FUSION DEGRADATION UFD1 FAMILY PROTEIN"/>
    <property type="match status" value="1"/>
</dbReference>
<dbReference type="Pfam" id="PF02902">
    <property type="entry name" value="Peptidase_C48"/>
    <property type="match status" value="1"/>
</dbReference>
<dbReference type="GO" id="GO:0008234">
    <property type="term" value="F:cysteine-type peptidase activity"/>
    <property type="evidence" value="ECO:0007669"/>
    <property type="project" value="InterPro"/>
</dbReference>
<evidence type="ECO:0000256" key="1">
    <source>
        <dbReference type="ARBA" id="ARBA00005234"/>
    </source>
</evidence>
<feature type="compositionally biased region" description="Basic and acidic residues" evidence="6">
    <location>
        <begin position="146"/>
        <end position="156"/>
    </location>
</feature>
<dbReference type="SUPFAM" id="SSF54001">
    <property type="entry name" value="Cysteine proteinases"/>
    <property type="match status" value="1"/>
</dbReference>
<feature type="compositionally biased region" description="Basic and acidic residues" evidence="6">
    <location>
        <begin position="34"/>
        <end position="52"/>
    </location>
</feature>
<dbReference type="InterPro" id="IPR015410">
    <property type="entry name" value="DUF1985"/>
</dbReference>
<evidence type="ECO:0000256" key="3">
    <source>
        <dbReference type="ARBA" id="ARBA00022670"/>
    </source>
</evidence>
<feature type="compositionally biased region" description="Basic and acidic residues" evidence="6">
    <location>
        <begin position="551"/>
        <end position="564"/>
    </location>
</feature>
<reference evidence="8" key="1">
    <citation type="submission" date="2019-12" db="EMBL/GenBank/DDBJ databases">
        <authorList>
            <person name="Scholes J."/>
        </authorList>
    </citation>
    <scope>NUCLEOTIDE SEQUENCE</scope>
</reference>
<dbReference type="InterPro" id="IPR038765">
    <property type="entry name" value="Papain-like_cys_pep_sf"/>
</dbReference>
<dbReference type="Pfam" id="PF24842">
    <property type="entry name" value="UFD1_N2"/>
    <property type="match status" value="1"/>
</dbReference>
<dbReference type="Gene3D" id="2.60.120.380">
    <property type="match status" value="1"/>
</dbReference>
<accession>A0A9N7RDW7</accession>
<organism evidence="8 9">
    <name type="scientific">Striga hermonthica</name>
    <name type="common">Purple witchweed</name>
    <name type="synonym">Buchnera hermonthica</name>
    <dbReference type="NCBI Taxonomy" id="68872"/>
    <lineage>
        <taxon>Eukaryota</taxon>
        <taxon>Viridiplantae</taxon>
        <taxon>Streptophyta</taxon>
        <taxon>Embryophyta</taxon>
        <taxon>Tracheophyta</taxon>
        <taxon>Spermatophyta</taxon>
        <taxon>Magnoliopsida</taxon>
        <taxon>eudicotyledons</taxon>
        <taxon>Gunneridae</taxon>
        <taxon>Pentapetalae</taxon>
        <taxon>asterids</taxon>
        <taxon>lamiids</taxon>
        <taxon>Lamiales</taxon>
        <taxon>Orobanchaceae</taxon>
        <taxon>Buchnereae</taxon>
        <taxon>Striga</taxon>
    </lineage>
</organism>
<evidence type="ECO:0000256" key="5">
    <source>
        <dbReference type="ARBA" id="ARBA00022801"/>
    </source>
</evidence>
<comment type="similarity">
    <text evidence="2">Belongs to the UFD1 family.</text>
</comment>
<evidence type="ECO:0000313" key="9">
    <source>
        <dbReference type="Proteomes" id="UP001153555"/>
    </source>
</evidence>
<dbReference type="InterPro" id="IPR049439">
    <property type="entry name" value="TRAFD1-XIAF1_Znf"/>
</dbReference>
<evidence type="ECO:0000259" key="7">
    <source>
        <dbReference type="PROSITE" id="PS50600"/>
    </source>
</evidence>
<gene>
    <name evidence="8" type="ORF">SHERM_21858</name>
</gene>
<keyword evidence="4" id="KW-0833">Ubl conjugation pathway</keyword>
<dbReference type="Pfam" id="PF21366">
    <property type="entry name" value="TRAFD1-XIAF1_ZnF"/>
    <property type="match status" value="1"/>
</dbReference>
<dbReference type="InterPro" id="IPR055418">
    <property type="entry name" value="UFD1_N2"/>
</dbReference>
<feature type="compositionally biased region" description="Basic and acidic residues" evidence="6">
    <location>
        <begin position="112"/>
        <end position="122"/>
    </location>
</feature>
<keyword evidence="5" id="KW-0378">Hydrolase</keyword>
<dbReference type="Gene3D" id="3.30.40.10">
    <property type="entry name" value="Zinc/RING finger domain, C3HC4 (zinc finger)"/>
    <property type="match status" value="1"/>
</dbReference>
<sequence>MAKTKLPSIAGDPPTPGAGGDAHRRSSTRIKQILARDKSKLIQKKLDFEKTMKPTGTSKDLGKSRHIRKNNNPDSDDFQSDHGELHHKDARRPKKRKISDAAGAEELGDPNYHAEDETHAVVDDSEGQLSDESEDEQISGMKFSKKLKDGIREDGRHYKKKRTKDSRTVGNTSGDAQTGKVFKEWELIIPNPRDLNVKVLNSNDNSRDGCTINEIKRILTTEQLHLFRESAFGKFLDLPHCKVQNQLVNQILLREVHQSRSDELWLDFGGRLFRFGIEEFALITGLKCTGPCKKLNIPQVADGMYDKFFSGVGLNRNFIRWQFLQRYWTNDEDAVKFAKLHLLANFLMGSQDTLRVDRCYIDMIDSADCDDFDWGTEVFEFTIHHLKKSIQYRQQIHQPGKILSSTYLYRCYGFILALQLWFYEVCTSAEGVICTCRSRNDIPRMLKWEFKNLIPTDEEKHTLFINDCFNSKNELNRDEIPKTAHHQHKTEPDIIKRLDTLNHEVETLKQMFLDFSNRVFAEFALFKKKFNVGQNIDENVFHEASAGFDNGPREEASEVPHTDEENQTVYPKSSDVVIDEPRQDVPEPTITATRTKSEALMKRAADRNVAEPIVAATRTKSEALMKRAADHVREPSPPVCGDMFDQVDLFSPLTTQFLEEVDRTTEEKLRNASKGNEQEIITKVVHEVGTGEIGKTNEAETSCLDVVLVPNPQTTHMGTSNKIEKLKKRRRARKGNPQSKSCPFDVDFWENTERTDDFVKWYMTGMLKTSRKFKDGFVRFGVRTKVLNPPFDFNVAVICDKNWFYTLYESGCFLDSSHMDVLFYYLRKIGVHGTSAEVRYTTTDVMFDQHIKSLYALYKSQSGNTALCSVYDIITDYIMGYRLICGKSWFDVDHILFPMHVQLNDVGHWILGRLSFNDMNFWVYNSYQSVEFDEIVLESVQAYVTLLPIFLALVKFYQKRTDVNTDAGGRIPSDVNSPFEVFMAANIPQQQESDCGVFVASYAEHFITDVDITTKKFNVDIERQRYTYLLYTHGRMKQDNGYESDDDPPGSMPDDANQLTEENLLAARGINFSRILEAVPYEGSGDKIKLPPSCFTELSEQGAFDKGPLHFSLSLIHQETPLSPEPSSKENRTTHAGVLEFTADEGLVALPTHCWSNLFSGPPHSATVEVRYVWLPKGTYAKLQPIKPGFSDIPNHKAVLETSLRQHATLSEGDLLSVGHGGTLTYNLRVLELRPSPSVSVLETDIEVDIIEPESSERGDQHVLKPLVFGKPESGAIDEGNYFYYKFSVDEGTWKRISSGDIKFVIKIEPQTVDGDIDLYVSRHPLLFPNSHQHVWSSHDVGAKELVLGAEDRNFGPGNYSIGVYGFKGSSKYLVSVSVLDVSNQKQGQLAMTSSSSVADVDTIECRNCRHYVPSRSIALHEAYCSRHNVVCRHEGCGVVLRVEERERHVHCGKCGKAFQREEIEKHVKVFHEPLHCPCGVVLEKEEMVQHQSSDCPLRLITCRFCGDMVQAGTCAIDARDRMRGLSEHESLCGSRTAPCDSCGRSVMLKDMDIHRIAVHQNN</sequence>
<dbReference type="Pfam" id="PF03152">
    <property type="entry name" value="UFD1_N1"/>
    <property type="match status" value="1"/>
</dbReference>
<dbReference type="Gene3D" id="2.40.40.50">
    <property type="entry name" value="Ubiquitin fusion degradation protein UFD1, N-terminal domain"/>
    <property type="match status" value="1"/>
</dbReference>
<dbReference type="PROSITE" id="PS50600">
    <property type="entry name" value="ULP_PROTEASE"/>
    <property type="match status" value="1"/>
</dbReference>
<evidence type="ECO:0000256" key="4">
    <source>
        <dbReference type="ARBA" id="ARBA00022786"/>
    </source>
</evidence>
<dbReference type="Gene3D" id="3.10.330.10">
    <property type="match status" value="1"/>
</dbReference>
<dbReference type="Proteomes" id="UP001153555">
    <property type="component" value="Unassembled WGS sequence"/>
</dbReference>
<keyword evidence="9" id="KW-1185">Reference proteome</keyword>
<dbReference type="OrthoDB" id="422728at2759"/>
<feature type="region of interest" description="Disordered" evidence="6">
    <location>
        <begin position="1"/>
        <end position="175"/>
    </location>
</feature>
<feature type="domain" description="Ubiquitin-like protease family profile" evidence="7">
    <location>
        <begin position="797"/>
        <end position="1006"/>
    </location>
</feature>
<evidence type="ECO:0000256" key="2">
    <source>
        <dbReference type="ARBA" id="ARBA00006043"/>
    </source>
</evidence>
<dbReference type="EMBL" id="CACSLK010026072">
    <property type="protein sequence ID" value="CAA0825073.1"/>
    <property type="molecule type" value="Genomic_DNA"/>
</dbReference>
<dbReference type="InterPro" id="IPR004854">
    <property type="entry name" value="Ufd1-like"/>
</dbReference>
<dbReference type="InterPro" id="IPR013083">
    <property type="entry name" value="Znf_RING/FYVE/PHD"/>
</dbReference>
<dbReference type="Pfam" id="PF23580">
    <property type="entry name" value="Znf_XAF1_N"/>
    <property type="match status" value="1"/>
</dbReference>
<evidence type="ECO:0000313" key="8">
    <source>
        <dbReference type="EMBL" id="CAA0825073.1"/>
    </source>
</evidence>
<keyword evidence="3" id="KW-0645">Protease</keyword>
<dbReference type="InterPro" id="IPR055417">
    <property type="entry name" value="UFD1_N1"/>
</dbReference>
<protein>
    <submittedName>
        <fullName evidence="8">Ubiquitin fusion degradation UFD1 family protein</fullName>
    </submittedName>
</protein>
<dbReference type="PANTHER" id="PTHR12555">
    <property type="entry name" value="UBIQUITIN FUSION DEGRADATON PROTEIN 1"/>
    <property type="match status" value="1"/>
</dbReference>
<feature type="compositionally biased region" description="Basic residues" evidence="6">
    <location>
        <begin position="88"/>
        <end position="97"/>
    </location>
</feature>
<dbReference type="GO" id="GO:0036503">
    <property type="term" value="P:ERAD pathway"/>
    <property type="evidence" value="ECO:0007669"/>
    <property type="project" value="TreeGrafter"/>
</dbReference>
<comment type="caution">
    <text evidence="8">The sequence shown here is derived from an EMBL/GenBank/DDBJ whole genome shotgun (WGS) entry which is preliminary data.</text>
</comment>
<dbReference type="Pfam" id="PF09331">
    <property type="entry name" value="DUF1985"/>
    <property type="match status" value="1"/>
</dbReference>
<evidence type="ECO:0000256" key="6">
    <source>
        <dbReference type="SAM" id="MobiDB-lite"/>
    </source>
</evidence>
<proteinExistence type="inferred from homology"/>
<dbReference type="GO" id="GO:0034098">
    <property type="term" value="C:VCP-NPL4-UFD1 AAA ATPase complex"/>
    <property type="evidence" value="ECO:0007669"/>
    <property type="project" value="TreeGrafter"/>
</dbReference>
<dbReference type="GO" id="GO:0006511">
    <property type="term" value="P:ubiquitin-dependent protein catabolic process"/>
    <property type="evidence" value="ECO:0007669"/>
    <property type="project" value="InterPro"/>
</dbReference>
<feature type="compositionally biased region" description="Acidic residues" evidence="6">
    <location>
        <begin position="123"/>
        <end position="137"/>
    </location>
</feature>
<dbReference type="InterPro" id="IPR042299">
    <property type="entry name" value="Ufd1-like_Nn"/>
</dbReference>
<feature type="region of interest" description="Disordered" evidence="6">
    <location>
        <begin position="547"/>
        <end position="571"/>
    </location>
</feature>
<dbReference type="InterPro" id="IPR003653">
    <property type="entry name" value="Peptidase_C48_C"/>
</dbReference>
<dbReference type="Gene3D" id="3.40.395.10">
    <property type="entry name" value="Adenoviral Proteinase, Chain A"/>
    <property type="match status" value="1"/>
</dbReference>
<dbReference type="GO" id="GO:0031593">
    <property type="term" value="F:polyubiquitin modification-dependent protein binding"/>
    <property type="evidence" value="ECO:0007669"/>
    <property type="project" value="TreeGrafter"/>
</dbReference>
<name>A0A9N7RDW7_STRHE</name>
<comment type="similarity">
    <text evidence="1">Belongs to the peptidase C48 family.</text>
</comment>